<name>A0AAN7HIA5_9PEZI</name>
<comment type="caution">
    <text evidence="8">The sequence shown here is derived from an EMBL/GenBank/DDBJ whole genome shotgun (WGS) entry which is preliminary data.</text>
</comment>
<feature type="domain" description="Rhodopsin" evidence="7">
    <location>
        <begin position="50"/>
        <end position="264"/>
    </location>
</feature>
<dbReference type="PANTHER" id="PTHR33048">
    <property type="entry name" value="PTH11-LIKE INTEGRAL MEMBRANE PROTEIN (AFU_ORTHOLOGUE AFUA_5G11245)"/>
    <property type="match status" value="1"/>
</dbReference>
<protein>
    <recommendedName>
        <fullName evidence="7">Rhodopsin domain-containing protein</fullName>
    </recommendedName>
</protein>
<feature type="transmembrane region" description="Helical" evidence="6">
    <location>
        <begin position="145"/>
        <end position="166"/>
    </location>
</feature>
<proteinExistence type="inferred from homology"/>
<accession>A0AAN7HIA5</accession>
<dbReference type="InterPro" id="IPR052337">
    <property type="entry name" value="SAT4-like"/>
</dbReference>
<feature type="transmembrane region" description="Helical" evidence="6">
    <location>
        <begin position="32"/>
        <end position="53"/>
    </location>
</feature>
<dbReference type="EMBL" id="MU857986">
    <property type="protein sequence ID" value="KAK4242958.1"/>
    <property type="molecule type" value="Genomic_DNA"/>
</dbReference>
<dbReference type="AlphaFoldDB" id="A0AAN7HIA5"/>
<evidence type="ECO:0000256" key="4">
    <source>
        <dbReference type="ARBA" id="ARBA00023136"/>
    </source>
</evidence>
<organism evidence="8 9">
    <name type="scientific">Corynascus novoguineensis</name>
    <dbReference type="NCBI Taxonomy" id="1126955"/>
    <lineage>
        <taxon>Eukaryota</taxon>
        <taxon>Fungi</taxon>
        <taxon>Dikarya</taxon>
        <taxon>Ascomycota</taxon>
        <taxon>Pezizomycotina</taxon>
        <taxon>Sordariomycetes</taxon>
        <taxon>Sordariomycetidae</taxon>
        <taxon>Sordariales</taxon>
        <taxon>Chaetomiaceae</taxon>
        <taxon>Corynascus</taxon>
    </lineage>
</organism>
<dbReference type="InterPro" id="IPR049326">
    <property type="entry name" value="Rhodopsin_dom_fungi"/>
</dbReference>
<evidence type="ECO:0000256" key="5">
    <source>
        <dbReference type="ARBA" id="ARBA00038359"/>
    </source>
</evidence>
<evidence type="ECO:0000313" key="9">
    <source>
        <dbReference type="Proteomes" id="UP001303647"/>
    </source>
</evidence>
<dbReference type="PANTHER" id="PTHR33048:SF47">
    <property type="entry name" value="INTEGRAL MEMBRANE PROTEIN-RELATED"/>
    <property type="match status" value="1"/>
</dbReference>
<comment type="similarity">
    <text evidence="5">Belongs to the SAT4 family.</text>
</comment>
<feature type="transmembrane region" description="Helical" evidence="6">
    <location>
        <begin position="194"/>
        <end position="211"/>
    </location>
</feature>
<dbReference type="Pfam" id="PF20684">
    <property type="entry name" value="Fung_rhodopsin"/>
    <property type="match status" value="1"/>
</dbReference>
<feature type="transmembrane region" description="Helical" evidence="6">
    <location>
        <begin position="108"/>
        <end position="133"/>
    </location>
</feature>
<keyword evidence="2 6" id="KW-0812">Transmembrane</keyword>
<reference evidence="8" key="1">
    <citation type="journal article" date="2023" name="Mol. Phylogenet. Evol.">
        <title>Genome-scale phylogeny and comparative genomics of the fungal order Sordariales.</title>
        <authorList>
            <person name="Hensen N."/>
            <person name="Bonometti L."/>
            <person name="Westerberg I."/>
            <person name="Brannstrom I.O."/>
            <person name="Guillou S."/>
            <person name="Cros-Aarteil S."/>
            <person name="Calhoun S."/>
            <person name="Haridas S."/>
            <person name="Kuo A."/>
            <person name="Mondo S."/>
            <person name="Pangilinan J."/>
            <person name="Riley R."/>
            <person name="LaButti K."/>
            <person name="Andreopoulos B."/>
            <person name="Lipzen A."/>
            <person name="Chen C."/>
            <person name="Yan M."/>
            <person name="Daum C."/>
            <person name="Ng V."/>
            <person name="Clum A."/>
            <person name="Steindorff A."/>
            <person name="Ohm R.A."/>
            <person name="Martin F."/>
            <person name="Silar P."/>
            <person name="Natvig D.O."/>
            <person name="Lalanne C."/>
            <person name="Gautier V."/>
            <person name="Ament-Velasquez S.L."/>
            <person name="Kruys A."/>
            <person name="Hutchinson M.I."/>
            <person name="Powell A.J."/>
            <person name="Barry K."/>
            <person name="Miller A.N."/>
            <person name="Grigoriev I.V."/>
            <person name="Debuchy R."/>
            <person name="Gladieux P."/>
            <person name="Hiltunen Thoren M."/>
            <person name="Johannesson H."/>
        </authorList>
    </citation>
    <scope>NUCLEOTIDE SEQUENCE</scope>
    <source>
        <strain evidence="8">CBS 359.72</strain>
    </source>
</reference>
<feature type="non-terminal residue" evidence="8">
    <location>
        <position position="264"/>
    </location>
</feature>
<feature type="transmembrane region" description="Helical" evidence="6">
    <location>
        <begin position="223"/>
        <end position="243"/>
    </location>
</feature>
<dbReference type="Proteomes" id="UP001303647">
    <property type="component" value="Unassembled WGS sequence"/>
</dbReference>
<evidence type="ECO:0000256" key="3">
    <source>
        <dbReference type="ARBA" id="ARBA00022989"/>
    </source>
</evidence>
<feature type="transmembrane region" description="Helical" evidence="6">
    <location>
        <begin position="65"/>
        <end position="88"/>
    </location>
</feature>
<evidence type="ECO:0000313" key="8">
    <source>
        <dbReference type="EMBL" id="KAK4242958.1"/>
    </source>
</evidence>
<sequence>MSWANGAIVPAAPPPAGVTPNFENPESSSHQLIIVSVVFPVFSFLFLIPRLYSASFIIRKWHTDDYLICVAAAFGLANAILCIIQSTMGMGKHIWELDQETFKETMKIMMLGGALTYNLTTMFIKLSILSFYLRFSVEKSFRIAVYLVMFIAFGYSIPNAFLFLFVCRPIPSYWDWTIQGTCINQQAIFDASNILNMVTDFMILLLPFWMLRPLRLPLSKKLGIGLILAAGGFVCGVSTMRMVTGMTGAGNMDITWHYPVNLIW</sequence>
<evidence type="ECO:0000256" key="1">
    <source>
        <dbReference type="ARBA" id="ARBA00004141"/>
    </source>
</evidence>
<evidence type="ECO:0000256" key="2">
    <source>
        <dbReference type="ARBA" id="ARBA00022692"/>
    </source>
</evidence>
<gene>
    <name evidence="8" type="ORF">C7999DRAFT_36718</name>
</gene>
<evidence type="ECO:0000259" key="7">
    <source>
        <dbReference type="Pfam" id="PF20684"/>
    </source>
</evidence>
<evidence type="ECO:0000256" key="6">
    <source>
        <dbReference type="SAM" id="Phobius"/>
    </source>
</evidence>
<comment type="subcellular location">
    <subcellularLocation>
        <location evidence="1">Membrane</location>
        <topology evidence="1">Multi-pass membrane protein</topology>
    </subcellularLocation>
</comment>
<keyword evidence="9" id="KW-1185">Reference proteome</keyword>
<dbReference type="GO" id="GO:0016020">
    <property type="term" value="C:membrane"/>
    <property type="evidence" value="ECO:0007669"/>
    <property type="project" value="UniProtKB-SubCell"/>
</dbReference>
<keyword evidence="4 6" id="KW-0472">Membrane</keyword>
<keyword evidence="3 6" id="KW-1133">Transmembrane helix</keyword>
<reference evidence="8" key="2">
    <citation type="submission" date="2023-05" db="EMBL/GenBank/DDBJ databases">
        <authorList>
            <consortium name="Lawrence Berkeley National Laboratory"/>
            <person name="Steindorff A."/>
            <person name="Hensen N."/>
            <person name="Bonometti L."/>
            <person name="Westerberg I."/>
            <person name="Brannstrom I.O."/>
            <person name="Guillou S."/>
            <person name="Cros-Aarteil S."/>
            <person name="Calhoun S."/>
            <person name="Haridas S."/>
            <person name="Kuo A."/>
            <person name="Mondo S."/>
            <person name="Pangilinan J."/>
            <person name="Riley R."/>
            <person name="Labutti K."/>
            <person name="Andreopoulos B."/>
            <person name="Lipzen A."/>
            <person name="Chen C."/>
            <person name="Yanf M."/>
            <person name="Daum C."/>
            <person name="Ng V."/>
            <person name="Clum A."/>
            <person name="Ohm R."/>
            <person name="Martin F."/>
            <person name="Silar P."/>
            <person name="Natvig D."/>
            <person name="Lalanne C."/>
            <person name="Gautier V."/>
            <person name="Ament-Velasquez S.L."/>
            <person name="Kruys A."/>
            <person name="Hutchinson M.I."/>
            <person name="Powell A.J."/>
            <person name="Barry K."/>
            <person name="Miller A.N."/>
            <person name="Grigoriev I.V."/>
            <person name="Debuchy R."/>
            <person name="Gladieux P."/>
            <person name="Thoren M.H."/>
            <person name="Johannesson H."/>
        </authorList>
    </citation>
    <scope>NUCLEOTIDE SEQUENCE</scope>
    <source>
        <strain evidence="8">CBS 359.72</strain>
    </source>
</reference>